<dbReference type="AlphaFoldDB" id="A0AAY4BX69"/>
<protein>
    <submittedName>
        <fullName evidence="2">Uncharacterized protein</fullName>
    </submittedName>
</protein>
<name>A0AAY4BX69_9TELE</name>
<reference evidence="2" key="3">
    <citation type="submission" date="2025-09" db="UniProtKB">
        <authorList>
            <consortium name="Ensembl"/>
        </authorList>
    </citation>
    <scope>IDENTIFICATION</scope>
</reference>
<organism evidence="2 3">
    <name type="scientific">Denticeps clupeoides</name>
    <name type="common">denticle herring</name>
    <dbReference type="NCBI Taxonomy" id="299321"/>
    <lineage>
        <taxon>Eukaryota</taxon>
        <taxon>Metazoa</taxon>
        <taxon>Chordata</taxon>
        <taxon>Craniata</taxon>
        <taxon>Vertebrata</taxon>
        <taxon>Euteleostomi</taxon>
        <taxon>Actinopterygii</taxon>
        <taxon>Neopterygii</taxon>
        <taxon>Teleostei</taxon>
        <taxon>Clupei</taxon>
        <taxon>Clupeiformes</taxon>
        <taxon>Denticipitoidei</taxon>
        <taxon>Denticipitidae</taxon>
        <taxon>Denticeps</taxon>
    </lineage>
</organism>
<keyword evidence="1" id="KW-0812">Transmembrane</keyword>
<reference evidence="2" key="2">
    <citation type="submission" date="2025-08" db="UniProtKB">
        <authorList>
            <consortium name="Ensembl"/>
        </authorList>
    </citation>
    <scope>IDENTIFICATION</scope>
</reference>
<reference evidence="2 3" key="1">
    <citation type="submission" date="2020-06" db="EMBL/GenBank/DDBJ databases">
        <authorList>
            <consortium name="Wellcome Sanger Institute Data Sharing"/>
        </authorList>
    </citation>
    <scope>NUCLEOTIDE SEQUENCE [LARGE SCALE GENOMIC DNA]</scope>
</reference>
<keyword evidence="1" id="KW-0472">Membrane</keyword>
<keyword evidence="1" id="KW-1133">Transmembrane helix</keyword>
<dbReference type="Proteomes" id="UP000694580">
    <property type="component" value="Chromosome 10"/>
</dbReference>
<dbReference type="GeneTree" id="ENSGT01120000278219"/>
<proteinExistence type="predicted"/>
<evidence type="ECO:0000256" key="1">
    <source>
        <dbReference type="SAM" id="Phobius"/>
    </source>
</evidence>
<sequence>MLVALGSGGSSSLDGATSVMLRRSRVFLRQVVNLMARRPDLFCGAIVLSCLLVLAVKLACR</sequence>
<feature type="transmembrane region" description="Helical" evidence="1">
    <location>
        <begin position="39"/>
        <end position="60"/>
    </location>
</feature>
<evidence type="ECO:0000313" key="2">
    <source>
        <dbReference type="Ensembl" id="ENSDCDP00010025448.1"/>
    </source>
</evidence>
<accession>A0AAY4BX69</accession>
<evidence type="ECO:0000313" key="3">
    <source>
        <dbReference type="Proteomes" id="UP000694580"/>
    </source>
</evidence>
<keyword evidence="3" id="KW-1185">Reference proteome</keyword>
<dbReference type="Ensembl" id="ENSDCDT00010031541.1">
    <property type="protein sequence ID" value="ENSDCDP00010025448.1"/>
    <property type="gene ID" value="ENSDCDG00010016201.1"/>
</dbReference>